<dbReference type="SMART" id="SM00855">
    <property type="entry name" value="PGAM"/>
    <property type="match status" value="1"/>
</dbReference>
<dbReference type="InterPro" id="IPR013078">
    <property type="entry name" value="His_Pase_superF_clade-1"/>
</dbReference>
<reference evidence="2" key="1">
    <citation type="submission" date="2021-01" db="EMBL/GenBank/DDBJ databases">
        <authorList>
            <person name="Corre E."/>
            <person name="Pelletier E."/>
            <person name="Niang G."/>
            <person name="Scheremetjew M."/>
            <person name="Finn R."/>
            <person name="Kale V."/>
            <person name="Holt S."/>
            <person name="Cochrane G."/>
            <person name="Meng A."/>
            <person name="Brown T."/>
            <person name="Cohen L."/>
        </authorList>
    </citation>
    <scope>NUCLEOTIDE SEQUENCE</scope>
    <source>
        <strain evidence="2">CCMP127</strain>
    </source>
</reference>
<organism evidence="2">
    <name type="scientific">Amphora coffeiformis</name>
    <dbReference type="NCBI Taxonomy" id="265554"/>
    <lineage>
        <taxon>Eukaryota</taxon>
        <taxon>Sar</taxon>
        <taxon>Stramenopiles</taxon>
        <taxon>Ochrophyta</taxon>
        <taxon>Bacillariophyta</taxon>
        <taxon>Bacillariophyceae</taxon>
        <taxon>Bacillariophycidae</taxon>
        <taxon>Thalassiophysales</taxon>
        <taxon>Catenulaceae</taxon>
        <taxon>Amphora</taxon>
    </lineage>
</organism>
<proteinExistence type="predicted"/>
<accession>A0A7S3P5V9</accession>
<gene>
    <name evidence="2" type="ORF">ACOF00016_LOCUS12230</name>
</gene>
<evidence type="ECO:0000256" key="1">
    <source>
        <dbReference type="SAM" id="MobiDB-lite"/>
    </source>
</evidence>
<dbReference type="GO" id="GO:0016791">
    <property type="term" value="F:phosphatase activity"/>
    <property type="evidence" value="ECO:0007669"/>
    <property type="project" value="TreeGrafter"/>
</dbReference>
<feature type="compositionally biased region" description="Polar residues" evidence="1">
    <location>
        <begin position="1"/>
        <end position="10"/>
    </location>
</feature>
<feature type="region of interest" description="Disordered" evidence="1">
    <location>
        <begin position="1"/>
        <end position="22"/>
    </location>
</feature>
<evidence type="ECO:0008006" key="3">
    <source>
        <dbReference type="Google" id="ProtNLM"/>
    </source>
</evidence>
<dbReference type="Pfam" id="PF00300">
    <property type="entry name" value="His_Phos_1"/>
    <property type="match status" value="1"/>
</dbReference>
<evidence type="ECO:0000313" key="2">
    <source>
        <dbReference type="EMBL" id="CAE0415080.1"/>
    </source>
</evidence>
<dbReference type="AlphaFoldDB" id="A0A7S3P5V9"/>
<dbReference type="GO" id="GO:0005737">
    <property type="term" value="C:cytoplasm"/>
    <property type="evidence" value="ECO:0007669"/>
    <property type="project" value="TreeGrafter"/>
</dbReference>
<dbReference type="PANTHER" id="PTHR48100:SF61">
    <property type="entry name" value="PHOSPHOGLYCERATE MUTASE"/>
    <property type="match status" value="1"/>
</dbReference>
<dbReference type="CDD" id="cd07067">
    <property type="entry name" value="HP_PGM_like"/>
    <property type="match status" value="1"/>
</dbReference>
<dbReference type="Gene3D" id="3.40.50.1240">
    <property type="entry name" value="Phosphoglycerate mutase-like"/>
    <property type="match status" value="1"/>
</dbReference>
<dbReference type="EMBL" id="HBIM01015472">
    <property type="protein sequence ID" value="CAE0415080.1"/>
    <property type="molecule type" value="Transcribed_RNA"/>
</dbReference>
<dbReference type="PANTHER" id="PTHR48100">
    <property type="entry name" value="BROAD-SPECIFICITY PHOSPHATASE YOR283W-RELATED"/>
    <property type="match status" value="1"/>
</dbReference>
<dbReference type="InterPro" id="IPR029033">
    <property type="entry name" value="His_PPase_superfam"/>
</dbReference>
<protein>
    <recommendedName>
        <fullName evidence="3">Phosphoglycerate mutase-like protein</fullName>
    </recommendedName>
</protein>
<sequence>MKGTTMTNANAGRDPAAATTTTTTAAGTKTVYFIRHAESLENLKHQSIQRVMADIKSASFPDTDDVVSVVELLDIASHVDTPLSATGKQQIQDVAQQLQDADFMQQAQIELVVHSPLQRAQETAEGLLQCRADRADFSTAAPTVKRVVQLDALRERTPDECFIPWRKLSYTARRQAFLDWLVQQPEKVVAVVGHSEYFRSLLNLPFKFGHCDVWRAEYRPHSRTKWFGLERLYRHHLNNKKALHECSNKKTLGECSSSSSSLTNA</sequence>
<dbReference type="SUPFAM" id="SSF53254">
    <property type="entry name" value="Phosphoglycerate mutase-like"/>
    <property type="match status" value="1"/>
</dbReference>
<dbReference type="InterPro" id="IPR050275">
    <property type="entry name" value="PGM_Phosphatase"/>
</dbReference>
<name>A0A7S3P5V9_9STRA</name>